<reference evidence="1" key="1">
    <citation type="submission" date="2019-08" db="EMBL/GenBank/DDBJ databases">
        <authorList>
            <person name="Kucharzyk K."/>
            <person name="Murdoch R.W."/>
            <person name="Higgins S."/>
            <person name="Loffler F."/>
        </authorList>
    </citation>
    <scope>NUCLEOTIDE SEQUENCE</scope>
</reference>
<dbReference type="AlphaFoldDB" id="A0A645IR14"/>
<dbReference type="EMBL" id="VSSQ01121340">
    <property type="protein sequence ID" value="MPN53805.1"/>
    <property type="molecule type" value="Genomic_DNA"/>
</dbReference>
<comment type="caution">
    <text evidence="1">The sequence shown here is derived from an EMBL/GenBank/DDBJ whole genome shotgun (WGS) entry which is preliminary data.</text>
</comment>
<protein>
    <submittedName>
        <fullName evidence="1">Uncharacterized protein</fullName>
    </submittedName>
</protein>
<organism evidence="1">
    <name type="scientific">bioreactor metagenome</name>
    <dbReference type="NCBI Taxonomy" id="1076179"/>
    <lineage>
        <taxon>unclassified sequences</taxon>
        <taxon>metagenomes</taxon>
        <taxon>ecological metagenomes</taxon>
    </lineage>
</organism>
<sequence length="81" mass="9150">MLVQNLLWRAIFHEEFQNFLAASVRIMNQGIELPVGESSCAPFPELDVAILIQFSGSPESLYRLHPFFYAGPSLQENRPVA</sequence>
<proteinExistence type="predicted"/>
<gene>
    <name evidence="1" type="ORF">SDC9_201471</name>
</gene>
<name>A0A645IR14_9ZZZZ</name>
<evidence type="ECO:0000313" key="1">
    <source>
        <dbReference type="EMBL" id="MPN53805.1"/>
    </source>
</evidence>
<accession>A0A645IR14</accession>